<feature type="compositionally biased region" description="Low complexity" evidence="1">
    <location>
        <begin position="90"/>
        <end position="99"/>
    </location>
</feature>
<dbReference type="EMBL" id="BGPR01000206">
    <property type="protein sequence ID" value="GBM04683.1"/>
    <property type="molecule type" value="Genomic_DNA"/>
</dbReference>
<name>A0A4Y2CK08_ARAVE</name>
<keyword evidence="3" id="KW-1185">Reference proteome</keyword>
<evidence type="ECO:0000313" key="3">
    <source>
        <dbReference type="Proteomes" id="UP000499080"/>
    </source>
</evidence>
<dbReference type="Proteomes" id="UP000499080">
    <property type="component" value="Unassembled WGS sequence"/>
</dbReference>
<evidence type="ECO:0000256" key="1">
    <source>
        <dbReference type="SAM" id="MobiDB-lite"/>
    </source>
</evidence>
<dbReference type="AlphaFoldDB" id="A0A4Y2CK08"/>
<feature type="region of interest" description="Disordered" evidence="1">
    <location>
        <begin position="138"/>
        <end position="164"/>
    </location>
</feature>
<protein>
    <submittedName>
        <fullName evidence="2">Uncharacterized protein</fullName>
    </submittedName>
</protein>
<comment type="caution">
    <text evidence="2">The sequence shown here is derived from an EMBL/GenBank/DDBJ whole genome shotgun (WGS) entry which is preliminary data.</text>
</comment>
<feature type="compositionally biased region" description="Basic and acidic residues" evidence="1">
    <location>
        <begin position="138"/>
        <end position="155"/>
    </location>
</feature>
<feature type="region of interest" description="Disordered" evidence="1">
    <location>
        <begin position="1"/>
        <end position="33"/>
    </location>
</feature>
<sequence length="164" mass="18796">MHRLITPKALQLGVHPTSPAPVDQPQGNRARAGDGRYEKYSSAFIGYNIVHHPGHTREEEFQLRMQEITEPLEPLFHSAESGDEDDTCASTPSSPSFLTTPARRRLTHDVRLKMHQIHMHGVSLVELAFEPKTLRSRDFTTRPLRPQDERAERNKILSLKRHLH</sequence>
<reference evidence="2 3" key="1">
    <citation type="journal article" date="2019" name="Sci. Rep.">
        <title>Orb-weaving spider Araneus ventricosus genome elucidates the spidroin gene catalogue.</title>
        <authorList>
            <person name="Kono N."/>
            <person name="Nakamura H."/>
            <person name="Ohtoshi R."/>
            <person name="Moran D.A.P."/>
            <person name="Shinohara A."/>
            <person name="Yoshida Y."/>
            <person name="Fujiwara M."/>
            <person name="Mori M."/>
            <person name="Tomita M."/>
            <person name="Arakawa K."/>
        </authorList>
    </citation>
    <scope>NUCLEOTIDE SEQUENCE [LARGE SCALE GENOMIC DNA]</scope>
</reference>
<evidence type="ECO:0000313" key="2">
    <source>
        <dbReference type="EMBL" id="GBM04683.1"/>
    </source>
</evidence>
<gene>
    <name evidence="2" type="ORF">AVEN_44823_1</name>
</gene>
<organism evidence="2 3">
    <name type="scientific">Araneus ventricosus</name>
    <name type="common">Orbweaver spider</name>
    <name type="synonym">Epeira ventricosa</name>
    <dbReference type="NCBI Taxonomy" id="182803"/>
    <lineage>
        <taxon>Eukaryota</taxon>
        <taxon>Metazoa</taxon>
        <taxon>Ecdysozoa</taxon>
        <taxon>Arthropoda</taxon>
        <taxon>Chelicerata</taxon>
        <taxon>Arachnida</taxon>
        <taxon>Araneae</taxon>
        <taxon>Araneomorphae</taxon>
        <taxon>Entelegynae</taxon>
        <taxon>Araneoidea</taxon>
        <taxon>Araneidae</taxon>
        <taxon>Araneus</taxon>
    </lineage>
</organism>
<accession>A0A4Y2CK08</accession>
<proteinExistence type="predicted"/>
<feature type="region of interest" description="Disordered" evidence="1">
    <location>
        <begin position="80"/>
        <end position="99"/>
    </location>
</feature>